<comment type="caution">
    <text evidence="11">The sequence shown here is derived from an EMBL/GenBank/DDBJ whole genome shotgun (WGS) entry which is preliminary data.</text>
</comment>
<dbReference type="GO" id="GO:0015293">
    <property type="term" value="F:symporter activity"/>
    <property type="evidence" value="ECO:0007669"/>
    <property type="project" value="TreeGrafter"/>
</dbReference>
<feature type="transmembrane region" description="Helical" evidence="7">
    <location>
        <begin position="259"/>
        <end position="282"/>
    </location>
</feature>
<dbReference type="Pfam" id="PF01773">
    <property type="entry name" value="Nucleos_tra2_N"/>
    <property type="match status" value="1"/>
</dbReference>
<evidence type="ECO:0000256" key="5">
    <source>
        <dbReference type="ARBA" id="ARBA00022989"/>
    </source>
</evidence>
<dbReference type="InterPro" id="IPR008276">
    <property type="entry name" value="C_nuclsd_transpt"/>
</dbReference>
<feature type="transmembrane region" description="Helical" evidence="7">
    <location>
        <begin position="63"/>
        <end position="82"/>
    </location>
</feature>
<dbReference type="PANTHER" id="PTHR10590">
    <property type="entry name" value="SODIUM/NUCLEOSIDE COTRANSPORTER"/>
    <property type="match status" value="1"/>
</dbReference>
<dbReference type="InterPro" id="IPR002668">
    <property type="entry name" value="CNT_N_dom"/>
</dbReference>
<accession>A0A5S3YTG2</accession>
<keyword evidence="5 7" id="KW-1133">Transmembrane helix</keyword>
<dbReference type="PANTHER" id="PTHR10590:SF4">
    <property type="entry name" value="SOLUTE CARRIER FAMILY 28 MEMBER 3"/>
    <property type="match status" value="1"/>
</dbReference>
<evidence type="ECO:0000256" key="1">
    <source>
        <dbReference type="ARBA" id="ARBA00004651"/>
    </source>
</evidence>
<evidence type="ECO:0000313" key="12">
    <source>
        <dbReference type="Proteomes" id="UP000307362"/>
    </source>
</evidence>
<protein>
    <recommendedName>
        <fullName evidence="7">Nucleoside permease</fullName>
    </recommendedName>
</protein>
<dbReference type="Pfam" id="PF07670">
    <property type="entry name" value="Gate"/>
    <property type="match status" value="1"/>
</dbReference>
<sequence>MTTIMSLVGMMALLGIAFAASTNRKAINLRTVGVAFALQLFIGGFVLFVEAGRNILDQLSSKVSAVIGYAGDGIEFLFGSLAKSDSNIGFIFAIQVLPVIVFFSALVAVLYHLGIMTWVIKILGGGLQKLLKTSRPESLSATANIFVGQTEAPLIVKPFIPSMTKSELFAVMVGGLATVAGSVMAGYVAIGVELKYLIAASFMAAPGGFLMAKMIVPETETPKQDLSDVISDEEKPVNVIDAAASGASSGMHLALNVGAMLLAFVALIALLNGLLGGIGAWFDHPTLTLQEILGYVFAPVAWLLGVPWSEAVTAGSFIGQKLVVNEFVAYLDFMNYREGLSAHTQAIVTFALCGFANLSSIAILLGGLGGMAPSRRKDIARLGLRAVLAGSMANLMSAAIAGFFLSLA</sequence>
<feature type="domain" description="Concentrative nucleoside transporter C-terminal" evidence="9">
    <location>
        <begin position="196"/>
        <end position="402"/>
    </location>
</feature>
<evidence type="ECO:0000256" key="6">
    <source>
        <dbReference type="ARBA" id="ARBA00023136"/>
    </source>
</evidence>
<evidence type="ECO:0000259" key="9">
    <source>
        <dbReference type="Pfam" id="PF07662"/>
    </source>
</evidence>
<dbReference type="GO" id="GO:0005337">
    <property type="term" value="F:nucleoside transmembrane transporter activity"/>
    <property type="evidence" value="ECO:0007669"/>
    <property type="project" value="InterPro"/>
</dbReference>
<dbReference type="InterPro" id="IPR018270">
    <property type="entry name" value="C_nuclsd_transpt_met_bac"/>
</dbReference>
<dbReference type="InterPro" id="IPR011657">
    <property type="entry name" value="CNT_C_dom"/>
</dbReference>
<feature type="domain" description="Concentrative nucleoside transporter N-terminal" evidence="8">
    <location>
        <begin position="8"/>
        <end position="81"/>
    </location>
</feature>
<dbReference type="Pfam" id="PF07662">
    <property type="entry name" value="Nucleos_tra2_C"/>
    <property type="match status" value="1"/>
</dbReference>
<comment type="subcellular location">
    <subcellularLocation>
        <location evidence="1">Cell membrane</location>
        <topology evidence="1">Multi-pass membrane protein</topology>
    </subcellularLocation>
</comment>
<reference evidence="11 12" key="1">
    <citation type="submission" date="2017-12" db="EMBL/GenBank/DDBJ databases">
        <authorList>
            <person name="Paulsen S."/>
            <person name="Gram L.K."/>
        </authorList>
    </citation>
    <scope>NUCLEOTIDE SEQUENCE [LARGE SCALE GENOMIC DNA]</scope>
    <source>
        <strain evidence="11 12">S1189</strain>
    </source>
</reference>
<feature type="domain" description="Nucleoside transporter/FeoB GTPase Gate" evidence="10">
    <location>
        <begin position="93"/>
        <end position="190"/>
    </location>
</feature>
<evidence type="ECO:0000259" key="10">
    <source>
        <dbReference type="Pfam" id="PF07670"/>
    </source>
</evidence>
<dbReference type="InterPro" id="IPR011642">
    <property type="entry name" value="Gate_dom"/>
</dbReference>
<feature type="transmembrane region" description="Helical" evidence="7">
    <location>
        <begin position="88"/>
        <end position="111"/>
    </location>
</feature>
<feature type="transmembrane region" description="Helical" evidence="7">
    <location>
        <begin position="196"/>
        <end position="216"/>
    </location>
</feature>
<evidence type="ECO:0000256" key="7">
    <source>
        <dbReference type="RuleBase" id="RU362018"/>
    </source>
</evidence>
<feature type="transmembrane region" description="Helical" evidence="7">
    <location>
        <begin position="29"/>
        <end position="51"/>
    </location>
</feature>
<keyword evidence="6 7" id="KW-0472">Membrane</keyword>
<reference evidence="12" key="2">
    <citation type="submission" date="2019-06" db="EMBL/GenBank/DDBJ databases">
        <title>Co-occurence of chitin degradation, pigmentation and bioactivity in marine Pseudoalteromonas.</title>
        <authorList>
            <person name="Sonnenschein E.C."/>
            <person name="Bech P.K."/>
        </authorList>
    </citation>
    <scope>NUCLEOTIDE SEQUENCE [LARGE SCALE GENOMIC DNA]</scope>
    <source>
        <strain evidence="12">S1189</strain>
    </source>
</reference>
<feature type="transmembrane region" description="Helical" evidence="7">
    <location>
        <begin position="346"/>
        <end position="370"/>
    </location>
</feature>
<keyword evidence="3" id="KW-1003">Cell membrane</keyword>
<keyword evidence="7" id="KW-0813">Transport</keyword>
<evidence type="ECO:0000256" key="4">
    <source>
        <dbReference type="ARBA" id="ARBA00022692"/>
    </source>
</evidence>
<dbReference type="GO" id="GO:0005886">
    <property type="term" value="C:plasma membrane"/>
    <property type="evidence" value="ECO:0007669"/>
    <property type="project" value="UniProtKB-SubCell"/>
</dbReference>
<feature type="transmembrane region" description="Helical" evidence="7">
    <location>
        <begin position="382"/>
        <end position="405"/>
    </location>
</feature>
<evidence type="ECO:0000259" key="8">
    <source>
        <dbReference type="Pfam" id="PF01773"/>
    </source>
</evidence>
<dbReference type="Proteomes" id="UP000307362">
    <property type="component" value="Unassembled WGS sequence"/>
</dbReference>
<dbReference type="OrthoDB" id="9766455at2"/>
<organism evidence="11 12">
    <name type="scientific">Pseudoalteromonas phenolica</name>
    <dbReference type="NCBI Taxonomy" id="161398"/>
    <lineage>
        <taxon>Bacteria</taxon>
        <taxon>Pseudomonadati</taxon>
        <taxon>Pseudomonadota</taxon>
        <taxon>Gammaproteobacteria</taxon>
        <taxon>Alteromonadales</taxon>
        <taxon>Pseudoalteromonadaceae</taxon>
        <taxon>Pseudoalteromonas</taxon>
    </lineage>
</organism>
<keyword evidence="4 7" id="KW-0812">Transmembrane</keyword>
<evidence type="ECO:0000256" key="3">
    <source>
        <dbReference type="ARBA" id="ARBA00022475"/>
    </source>
</evidence>
<dbReference type="EMBL" id="PNCM01000020">
    <property type="protein sequence ID" value="TMP80729.1"/>
    <property type="molecule type" value="Genomic_DNA"/>
</dbReference>
<comment type="similarity">
    <text evidence="2 7">Belongs to the concentrative nucleoside transporter (CNT) (TC 2.A.41) family.</text>
</comment>
<feature type="transmembrane region" description="Helical" evidence="7">
    <location>
        <begin position="168"/>
        <end position="190"/>
    </location>
</feature>
<proteinExistence type="inferred from homology"/>
<dbReference type="NCBIfam" id="TIGR00804">
    <property type="entry name" value="nupC"/>
    <property type="match status" value="1"/>
</dbReference>
<evidence type="ECO:0000313" key="11">
    <source>
        <dbReference type="EMBL" id="TMP80729.1"/>
    </source>
</evidence>
<gene>
    <name evidence="11" type="ORF">CWB73_09945</name>
</gene>
<evidence type="ECO:0000256" key="2">
    <source>
        <dbReference type="ARBA" id="ARBA00009033"/>
    </source>
</evidence>
<dbReference type="RefSeq" id="WP_138567470.1">
    <property type="nucleotide sequence ID" value="NZ_PNCM01000020.1"/>
</dbReference>
<dbReference type="AlphaFoldDB" id="A0A5S3YTG2"/>
<name>A0A5S3YTG2_9GAMM</name>